<evidence type="ECO:0000256" key="10">
    <source>
        <dbReference type="ARBA" id="ARBA00023098"/>
    </source>
</evidence>
<dbReference type="GO" id="GO:0005886">
    <property type="term" value="C:plasma membrane"/>
    <property type="evidence" value="ECO:0007669"/>
    <property type="project" value="TreeGrafter"/>
</dbReference>
<keyword evidence="7" id="KW-0418">Kinase</keyword>
<dbReference type="OrthoDB" id="142078at2"/>
<proteinExistence type="inferred from homology"/>
<evidence type="ECO:0000256" key="4">
    <source>
        <dbReference type="ARBA" id="ARBA00022679"/>
    </source>
</evidence>
<dbReference type="Gene3D" id="3.40.50.10330">
    <property type="entry name" value="Probable inorganic polyphosphate/atp-NAD kinase, domain 1"/>
    <property type="match status" value="1"/>
</dbReference>
<keyword evidence="6" id="KW-0547">Nucleotide-binding</keyword>
<dbReference type="STRING" id="246786.GS18_0213135"/>
<keyword evidence="10" id="KW-0443">Lipid metabolism</keyword>
<gene>
    <name evidence="14" type="ORF">GS18_0213135</name>
</gene>
<keyword evidence="9" id="KW-0460">Magnesium</keyword>
<organism evidence="14 15">
    <name type="scientific">Metabacillus indicus</name>
    <name type="common">Bacillus indicus</name>
    <dbReference type="NCBI Taxonomy" id="246786"/>
    <lineage>
        <taxon>Bacteria</taxon>
        <taxon>Bacillati</taxon>
        <taxon>Bacillota</taxon>
        <taxon>Bacilli</taxon>
        <taxon>Bacillales</taxon>
        <taxon>Bacillaceae</taxon>
        <taxon>Metabacillus</taxon>
    </lineage>
</organism>
<dbReference type="InterPro" id="IPR001206">
    <property type="entry name" value="Diacylglycerol_kinase_cat_dom"/>
</dbReference>
<dbReference type="PROSITE" id="PS50146">
    <property type="entry name" value="DAGK"/>
    <property type="match status" value="1"/>
</dbReference>
<evidence type="ECO:0000256" key="9">
    <source>
        <dbReference type="ARBA" id="ARBA00022842"/>
    </source>
</evidence>
<keyword evidence="3" id="KW-0444">Lipid biosynthesis</keyword>
<dbReference type="GO" id="GO:0005524">
    <property type="term" value="F:ATP binding"/>
    <property type="evidence" value="ECO:0007669"/>
    <property type="project" value="UniProtKB-KW"/>
</dbReference>
<dbReference type="GO" id="GO:0008654">
    <property type="term" value="P:phospholipid biosynthetic process"/>
    <property type="evidence" value="ECO:0007669"/>
    <property type="project" value="UniProtKB-KW"/>
</dbReference>
<evidence type="ECO:0000313" key="14">
    <source>
        <dbReference type="EMBL" id="KEZ52030.1"/>
    </source>
</evidence>
<dbReference type="InterPro" id="IPR016064">
    <property type="entry name" value="NAD/diacylglycerol_kinase_sf"/>
</dbReference>
<evidence type="ECO:0000259" key="13">
    <source>
        <dbReference type="PROSITE" id="PS50146"/>
    </source>
</evidence>
<sequence length="297" mass="32840">MKQAMLIVNPSSGKEKGAEYTEYALETMKKMGYETELRETEGEGDAKDFAREACERRLDFIAAMGGDGTINEAINGIAEQEHRPLFGLIPLGTVNDFARALNIPLDPEAAISLMKQQHSRWTDVGKINDRYFINIVAVGALAEASFSTPVEQKTKLGPLAYIVEGVKKMKEKQPFELRVKHEEGVWEGEALLMLIALTNSVGGFETIAPEAKVNDGKLHVLIIKDMALPQFLLLLPKVMTGDLAESEQVVYLKVPEVDVSSTYEMIANVDGDEGDKLPVKVGNLKRHIEILVPKEEE</sequence>
<evidence type="ECO:0000256" key="8">
    <source>
        <dbReference type="ARBA" id="ARBA00022840"/>
    </source>
</evidence>
<evidence type="ECO:0000313" key="15">
    <source>
        <dbReference type="Proteomes" id="UP000028549"/>
    </source>
</evidence>
<evidence type="ECO:0000256" key="2">
    <source>
        <dbReference type="ARBA" id="ARBA00005983"/>
    </source>
</evidence>
<keyword evidence="8" id="KW-0067">ATP-binding</keyword>
<keyword evidence="4" id="KW-0808">Transferase</keyword>
<keyword evidence="15" id="KW-1185">Reference proteome</keyword>
<dbReference type="RefSeq" id="WP_029566892.1">
    <property type="nucleotide sequence ID" value="NZ_JNVC02000005.1"/>
</dbReference>
<comment type="cofactor">
    <cofactor evidence="1">
        <name>Mg(2+)</name>
        <dbReference type="ChEBI" id="CHEBI:18420"/>
    </cofactor>
</comment>
<dbReference type="GO" id="GO:0046872">
    <property type="term" value="F:metal ion binding"/>
    <property type="evidence" value="ECO:0007669"/>
    <property type="project" value="UniProtKB-KW"/>
</dbReference>
<accession>A0A084GXG8</accession>
<dbReference type="InterPro" id="IPR045540">
    <property type="entry name" value="YegS/DAGK_C"/>
</dbReference>
<dbReference type="InterPro" id="IPR050187">
    <property type="entry name" value="Lipid_Phosphate_FormReg"/>
</dbReference>
<dbReference type="InterPro" id="IPR005218">
    <property type="entry name" value="Diacylglycerol/lipid_kinase"/>
</dbReference>
<dbReference type="EMBL" id="JNVC02000005">
    <property type="protein sequence ID" value="KEZ52030.1"/>
    <property type="molecule type" value="Genomic_DNA"/>
</dbReference>
<dbReference type="SMART" id="SM00046">
    <property type="entry name" value="DAGKc"/>
    <property type="match status" value="1"/>
</dbReference>
<dbReference type="InterPro" id="IPR017438">
    <property type="entry name" value="ATP-NAD_kinase_N"/>
</dbReference>
<keyword evidence="11" id="KW-0594">Phospholipid biosynthesis</keyword>
<dbReference type="SUPFAM" id="SSF111331">
    <property type="entry name" value="NAD kinase/diacylglycerol kinase-like"/>
    <property type="match status" value="1"/>
</dbReference>
<keyword evidence="12" id="KW-1208">Phospholipid metabolism</keyword>
<evidence type="ECO:0000256" key="1">
    <source>
        <dbReference type="ARBA" id="ARBA00001946"/>
    </source>
</evidence>
<feature type="domain" description="DAGKc" evidence="13">
    <location>
        <begin position="1"/>
        <end position="131"/>
    </location>
</feature>
<evidence type="ECO:0000256" key="12">
    <source>
        <dbReference type="ARBA" id="ARBA00023264"/>
    </source>
</evidence>
<protein>
    <recommendedName>
        <fullName evidence="13">DAGKc domain-containing protein</fullName>
    </recommendedName>
</protein>
<keyword evidence="5" id="KW-0479">Metal-binding</keyword>
<evidence type="ECO:0000256" key="3">
    <source>
        <dbReference type="ARBA" id="ARBA00022516"/>
    </source>
</evidence>
<dbReference type="PANTHER" id="PTHR12358:SF106">
    <property type="entry name" value="LIPID KINASE YEGS"/>
    <property type="match status" value="1"/>
</dbReference>
<dbReference type="Gene3D" id="2.60.200.40">
    <property type="match status" value="1"/>
</dbReference>
<evidence type="ECO:0000256" key="7">
    <source>
        <dbReference type="ARBA" id="ARBA00022777"/>
    </source>
</evidence>
<dbReference type="GO" id="GO:0004143">
    <property type="term" value="F:ATP-dependent diacylglycerol kinase activity"/>
    <property type="evidence" value="ECO:0007669"/>
    <property type="project" value="TreeGrafter"/>
</dbReference>
<dbReference type="Proteomes" id="UP000028549">
    <property type="component" value="Unassembled WGS sequence"/>
</dbReference>
<evidence type="ECO:0000256" key="6">
    <source>
        <dbReference type="ARBA" id="ARBA00022741"/>
    </source>
</evidence>
<comment type="caution">
    <text evidence="14">The sequence shown here is derived from an EMBL/GenBank/DDBJ whole genome shotgun (WGS) entry which is preliminary data.</text>
</comment>
<name>A0A084GXG8_METID</name>
<dbReference type="NCBIfam" id="TIGR00147">
    <property type="entry name" value="YegS/Rv2252/BmrU family lipid kinase"/>
    <property type="match status" value="1"/>
</dbReference>
<dbReference type="Pfam" id="PF00781">
    <property type="entry name" value="DAGK_cat"/>
    <property type="match status" value="1"/>
</dbReference>
<reference evidence="14 15" key="1">
    <citation type="journal article" date="2005" name="Int. J. Syst. Evol. Microbiol.">
        <title>Bacillus cibi sp. nov., isolated from jeotgal, a traditional Korean fermented seafood.</title>
        <authorList>
            <person name="Yoon J.H."/>
            <person name="Lee C.H."/>
            <person name="Oh T.K."/>
        </authorList>
    </citation>
    <scope>NUCLEOTIDE SEQUENCE [LARGE SCALE GENOMIC DNA]</scope>
    <source>
        <strain evidence="14 15">DSM 16189</strain>
    </source>
</reference>
<evidence type="ECO:0000256" key="5">
    <source>
        <dbReference type="ARBA" id="ARBA00022723"/>
    </source>
</evidence>
<dbReference type="PANTHER" id="PTHR12358">
    <property type="entry name" value="SPHINGOSINE KINASE"/>
    <property type="match status" value="1"/>
</dbReference>
<comment type="similarity">
    <text evidence="2">Belongs to the diacylglycerol/lipid kinase family.</text>
</comment>
<dbReference type="AlphaFoldDB" id="A0A084GXG8"/>
<evidence type="ECO:0000256" key="11">
    <source>
        <dbReference type="ARBA" id="ARBA00023209"/>
    </source>
</evidence>
<dbReference type="Pfam" id="PF19279">
    <property type="entry name" value="YegS_C"/>
    <property type="match status" value="1"/>
</dbReference>